<dbReference type="AlphaFoldDB" id="A0A6A6ENV8"/>
<protein>
    <recommendedName>
        <fullName evidence="1">ceramidase</fullName>
        <ecNumber evidence="1">3.5.1.23</ecNumber>
    </recommendedName>
</protein>
<feature type="compositionally biased region" description="Basic and acidic residues" evidence="2">
    <location>
        <begin position="18"/>
        <end position="27"/>
    </location>
</feature>
<evidence type="ECO:0000256" key="1">
    <source>
        <dbReference type="ARBA" id="ARBA00011891"/>
    </source>
</evidence>
<dbReference type="EMBL" id="ML994616">
    <property type="protein sequence ID" value="KAF2191770.1"/>
    <property type="molecule type" value="Genomic_DNA"/>
</dbReference>
<reference evidence="4" key="1">
    <citation type="journal article" date="2020" name="Stud. Mycol.">
        <title>101 Dothideomycetes genomes: a test case for predicting lifestyles and emergence of pathogens.</title>
        <authorList>
            <person name="Haridas S."/>
            <person name="Albert R."/>
            <person name="Binder M."/>
            <person name="Bloem J."/>
            <person name="Labutti K."/>
            <person name="Salamov A."/>
            <person name="Andreopoulos B."/>
            <person name="Baker S."/>
            <person name="Barry K."/>
            <person name="Bills G."/>
            <person name="Bluhm B."/>
            <person name="Cannon C."/>
            <person name="Castanera R."/>
            <person name="Culley D."/>
            <person name="Daum C."/>
            <person name="Ezra D."/>
            <person name="Gonzalez J."/>
            <person name="Henrissat B."/>
            <person name="Kuo A."/>
            <person name="Liang C."/>
            <person name="Lipzen A."/>
            <person name="Lutzoni F."/>
            <person name="Magnuson J."/>
            <person name="Mondo S."/>
            <person name="Nolan M."/>
            <person name="Ohm R."/>
            <person name="Pangilinan J."/>
            <person name="Park H.-J."/>
            <person name="Ramirez L."/>
            <person name="Alfaro M."/>
            <person name="Sun H."/>
            <person name="Tritt A."/>
            <person name="Yoshinaga Y."/>
            <person name="Zwiers L.-H."/>
            <person name="Turgeon B."/>
            <person name="Goodwin S."/>
            <person name="Spatafora J."/>
            <person name="Crous P."/>
            <person name="Grigoriev I."/>
        </authorList>
    </citation>
    <scope>NUCLEOTIDE SEQUENCE</scope>
    <source>
        <strain evidence="4">CBS 207.26</strain>
    </source>
</reference>
<proteinExistence type="predicted"/>
<evidence type="ECO:0000256" key="2">
    <source>
        <dbReference type="SAM" id="MobiDB-lite"/>
    </source>
</evidence>
<dbReference type="PANTHER" id="PTHR28583:SF1">
    <property type="entry name" value="ACID CERAMIDASE"/>
    <property type="match status" value="1"/>
</dbReference>
<dbReference type="Pfam" id="PF15508">
    <property type="entry name" value="NAAA-beta"/>
    <property type="match status" value="1"/>
</dbReference>
<feature type="region of interest" description="Disordered" evidence="2">
    <location>
        <begin position="1"/>
        <end position="27"/>
    </location>
</feature>
<organism evidence="4 5">
    <name type="scientific">Zopfia rhizophila CBS 207.26</name>
    <dbReference type="NCBI Taxonomy" id="1314779"/>
    <lineage>
        <taxon>Eukaryota</taxon>
        <taxon>Fungi</taxon>
        <taxon>Dikarya</taxon>
        <taxon>Ascomycota</taxon>
        <taxon>Pezizomycotina</taxon>
        <taxon>Dothideomycetes</taxon>
        <taxon>Dothideomycetes incertae sedis</taxon>
        <taxon>Zopfiaceae</taxon>
        <taxon>Zopfia</taxon>
    </lineage>
</organism>
<dbReference type="InterPro" id="IPR029130">
    <property type="entry name" value="Acid_ceramidase_N"/>
</dbReference>
<dbReference type="PANTHER" id="PTHR28583">
    <property type="entry name" value="ACID AMIDASE"/>
    <property type="match status" value="1"/>
</dbReference>
<dbReference type="GO" id="GO:0017040">
    <property type="term" value="F:N-acylsphingosine amidohydrolase activity"/>
    <property type="evidence" value="ECO:0007669"/>
    <property type="project" value="UniProtKB-EC"/>
</dbReference>
<dbReference type="Proteomes" id="UP000800200">
    <property type="component" value="Unassembled WGS sequence"/>
</dbReference>
<gene>
    <name evidence="4" type="ORF">K469DRAFT_735721</name>
</gene>
<evidence type="ECO:0000259" key="3">
    <source>
        <dbReference type="Pfam" id="PF15508"/>
    </source>
</evidence>
<dbReference type="OrthoDB" id="5273684at2759"/>
<evidence type="ECO:0000313" key="4">
    <source>
        <dbReference type="EMBL" id="KAF2191770.1"/>
    </source>
</evidence>
<name>A0A6A6ENV8_9PEZI</name>
<keyword evidence="5" id="KW-1185">Reference proteome</keyword>
<dbReference type="EC" id="3.5.1.23" evidence="1"/>
<accession>A0A6A6ENV8</accession>
<sequence>MAPTTRAKTARIAGFPEMPHDGDPHFSHQEREIPLQTVNSRTPTNRNSHVFSVDSVAEADVPPIYTIDLSLPPAQRYVQVAKDYKLIVESLPYIFDDVLGTVGFSKKVFHIIAQIMLQRLYSKEQTEELRGISKATGVDIGGVVVKESGKKQKKMMHFRTLDWGMPALRKAIVQFEFVARPGGDVIARTINYVGFVGVLTGVREALSVSLNFRPYHNNDHSKRSNIRFYGHHLLVLLGLRPSISSHLRDLILPKTKRQRFASAAAQTLTNNFPNMADIVQTFPSVPTTAAYDRVTAKIHSSSSFITATNHDTCYETGPAVHTAHAKTHHFGIGMQELVEESMDRKGCLVAQWEKRCRKSKERGKEHSEKYVHGKTLVRWLAEYPVTNGETHFATIMDPTTGKIAWVRSYEDGMIKDADSE</sequence>
<feature type="domain" description="Acid ceramidase N-terminal" evidence="3">
    <location>
        <begin position="62"/>
        <end position="116"/>
    </location>
</feature>
<evidence type="ECO:0000313" key="5">
    <source>
        <dbReference type="Proteomes" id="UP000800200"/>
    </source>
</evidence>